<dbReference type="InterPro" id="IPR001451">
    <property type="entry name" value="Hexapep"/>
</dbReference>
<dbReference type="InterPro" id="IPR011004">
    <property type="entry name" value="Trimer_LpxA-like_sf"/>
</dbReference>
<name>A0ABT6DJ53_9BACT</name>
<reference evidence="1" key="1">
    <citation type="submission" date="2022-08" db="EMBL/GenBank/DDBJ databases">
        <title>Novel Bdellovibrio Species Isolated from Svalbard: Designation Bdellovibrio svalbardensis.</title>
        <authorList>
            <person name="Mitchell R.J."/>
            <person name="Choi S.Y."/>
        </authorList>
    </citation>
    <scope>NUCLEOTIDE SEQUENCE</scope>
    <source>
        <strain evidence="1">PAP01</strain>
    </source>
</reference>
<evidence type="ECO:0000313" key="1">
    <source>
        <dbReference type="EMBL" id="MDG0816549.1"/>
    </source>
</evidence>
<sequence length="168" mass="18176">MSVFVKARGVTPVVNEKTFIADNARIIGDVEIGEGSSVWYNVTIRGDVMPIRIGKEVNVQDGTVIHGTYQKFGTTLHDRVTIGHLVMLHGCEVGKATLVGMGSILMDGVKVGEHCLIGAGSLLVEGTVIPPRSLVVGRPAQVKRALTDAEVELLEKSADNYLLYQTWY</sequence>
<organism evidence="1 2">
    <name type="scientific">Bdellovibrio svalbardensis</name>
    <dbReference type="NCBI Taxonomy" id="2972972"/>
    <lineage>
        <taxon>Bacteria</taxon>
        <taxon>Pseudomonadati</taxon>
        <taxon>Bdellovibrionota</taxon>
        <taxon>Bdellovibrionia</taxon>
        <taxon>Bdellovibrionales</taxon>
        <taxon>Pseudobdellovibrionaceae</taxon>
        <taxon>Bdellovibrio</taxon>
    </lineage>
</organism>
<accession>A0ABT6DJ53</accession>
<dbReference type="InterPro" id="IPR047324">
    <property type="entry name" value="LbH_gamma_CA-like"/>
</dbReference>
<dbReference type="SUPFAM" id="SSF51161">
    <property type="entry name" value="Trimeric LpxA-like enzymes"/>
    <property type="match status" value="1"/>
</dbReference>
<dbReference type="InterPro" id="IPR050484">
    <property type="entry name" value="Transf_Hexapept/Carb_Anhydrase"/>
</dbReference>
<dbReference type="CDD" id="cd04645">
    <property type="entry name" value="LbH_gamma_CA_like"/>
    <property type="match status" value="1"/>
</dbReference>
<dbReference type="RefSeq" id="WP_277578027.1">
    <property type="nucleotide sequence ID" value="NZ_JANRMI010000002.1"/>
</dbReference>
<protein>
    <submittedName>
        <fullName evidence="1">Gamma carbonic anhydrase family protein</fullName>
    </submittedName>
</protein>
<gene>
    <name evidence="1" type="ORF">NWE73_09250</name>
</gene>
<dbReference type="Proteomes" id="UP001152321">
    <property type="component" value="Unassembled WGS sequence"/>
</dbReference>
<dbReference type="EMBL" id="JANRMI010000002">
    <property type="protein sequence ID" value="MDG0816549.1"/>
    <property type="molecule type" value="Genomic_DNA"/>
</dbReference>
<dbReference type="Gene3D" id="2.160.10.10">
    <property type="entry name" value="Hexapeptide repeat proteins"/>
    <property type="match status" value="1"/>
</dbReference>
<keyword evidence="2" id="KW-1185">Reference proteome</keyword>
<dbReference type="PANTHER" id="PTHR13061:SF29">
    <property type="entry name" value="GAMMA CARBONIC ANHYDRASE-LIKE 1, MITOCHONDRIAL-RELATED"/>
    <property type="match status" value="1"/>
</dbReference>
<dbReference type="Pfam" id="PF00132">
    <property type="entry name" value="Hexapep"/>
    <property type="match status" value="2"/>
</dbReference>
<dbReference type="PANTHER" id="PTHR13061">
    <property type="entry name" value="DYNACTIN SUBUNIT P25"/>
    <property type="match status" value="1"/>
</dbReference>
<comment type="caution">
    <text evidence="1">The sequence shown here is derived from an EMBL/GenBank/DDBJ whole genome shotgun (WGS) entry which is preliminary data.</text>
</comment>
<evidence type="ECO:0000313" key="2">
    <source>
        <dbReference type="Proteomes" id="UP001152321"/>
    </source>
</evidence>
<proteinExistence type="predicted"/>